<keyword evidence="2" id="KW-0812">Transmembrane</keyword>
<evidence type="ECO:0000313" key="3">
    <source>
        <dbReference type="EMBL" id="AVK74988.1"/>
    </source>
</evidence>
<organism evidence="3">
    <name type="scientific">Pandoravirus quercus</name>
    <dbReference type="NCBI Taxonomy" id="2107709"/>
    <lineage>
        <taxon>Viruses</taxon>
        <taxon>Pandoravirus</taxon>
    </lineage>
</organism>
<feature type="transmembrane region" description="Helical" evidence="2">
    <location>
        <begin position="863"/>
        <end position="887"/>
    </location>
</feature>
<keyword evidence="2" id="KW-0472">Membrane</keyword>
<protein>
    <submittedName>
        <fullName evidence="3">Beta helix incomplete domain containing protein</fullName>
    </submittedName>
</protein>
<sequence>MACVVRSHIVAVALLWTLLCLGAVSDAVVISVCPTGCDYPNVAEASLAAAHGDVIAVQGGTYASTPAAVIRARVILRATTPVIITGVGVWLTIASPNVTMEGVFTIADAGIVVSPNATWYQDGSVTISHATNAAGYDSGGQPFGAPSVIFVDGGTWVQRAALTVVARTVGVSLGGDSAVWDQQAAADISVPYNGMAGDSHTGVSLAATRTTWHQRGPLTMFVSVGVGVRAGSTGMAQWNQTGDLMMTVVRQSTGPVDGIALGVGTLGEGTVWLQSGLVQIQVTASGISAIGGAIALDANNNRHRWEQTGALKVTLLPQNGALVRGVRIGQRSTTWIQAGPVSVVGRARANGTVHAIVLGSAVWSSDNVWNQSGLLSVNVEACADSAIVPTVPSAAIRGTSRCGTWRSTGVVDLTASSSLCGGASAYPLWLDSRGCNFTLERATVLHNGTVRCDTAPTAPSPAAIRGLPLGTPVQGVCSDLALLPVVSIEWADSTGGSDAGLVGWQRPAMVRARASGAFVGSLPFTLSGPTSVQANATQFVFSGSDDLLSDPVALHLTNRTGTIGLQGSISLVPADGILLGTQTVAAFEVLPWVRSVDDDTLPYTVDVDTSSSTIAITPKDGNGTAVDGSAMAVRFGALVEIKSDGSVARTLRLDTGIGRWTLAETPTTQGATQEFVLTVEAGVATGQAKVEIIVALFDRQVEGLFDGIIPFVSDPALAKTTLRIADWPWATADSRIELDLVLDPPFVNFTRVDSASTQTTTYTLNGSTPTDGRATVRLSTAALVDGRLTTAAVTSRADVNTSSVVVSLPRFESAFVYDPDMGVLFGSSSGGDGDGDGGGSNGGPGTPRAGKASDSSMGQTATVIAAAASIGVAAVLIAVVIAGVVVLQGYRQERLADTVAREVTFDPEAVSDAAL</sequence>
<proteinExistence type="predicted"/>
<dbReference type="GeneID" id="36844129"/>
<feature type="compositionally biased region" description="Gly residues" evidence="1">
    <location>
        <begin position="828"/>
        <end position="845"/>
    </location>
</feature>
<dbReference type="RefSeq" id="YP_009483257.1">
    <property type="nucleotide sequence ID" value="NC_037667.1"/>
</dbReference>
<feature type="region of interest" description="Disordered" evidence="1">
    <location>
        <begin position="827"/>
        <end position="855"/>
    </location>
</feature>
<dbReference type="Proteomes" id="UP000248852">
    <property type="component" value="Segment"/>
</dbReference>
<gene>
    <name evidence="3" type="ORF">pqer_cds_566</name>
</gene>
<accession>A0A2U7U964</accession>
<reference evidence="3" key="1">
    <citation type="journal article" date="2018" name="Nat. Commun.">
        <title>Diversity and evolution of the emerging Pandoraviridae family.</title>
        <authorList>
            <person name="Legendre M."/>
            <person name="Fabre E."/>
            <person name="Poirot O."/>
            <person name="Jeudy S."/>
            <person name="Lartigue A."/>
            <person name="Alempic J.M."/>
            <person name="Beucher L."/>
            <person name="Philippe N."/>
            <person name="Bertaux L."/>
            <person name="Christo-Foroux E."/>
            <person name="Labadie K."/>
            <person name="Coute Y."/>
            <person name="Abergel C."/>
            <person name="Claverie J.M."/>
        </authorList>
    </citation>
    <scope>NUCLEOTIDE SEQUENCE [LARGE SCALE GENOMIC DNA]</scope>
    <source>
        <strain evidence="3">Quercus</strain>
    </source>
</reference>
<evidence type="ECO:0000256" key="2">
    <source>
        <dbReference type="SAM" id="Phobius"/>
    </source>
</evidence>
<evidence type="ECO:0000256" key="1">
    <source>
        <dbReference type="SAM" id="MobiDB-lite"/>
    </source>
</evidence>
<dbReference type="KEGG" id="vg:36844129"/>
<dbReference type="EMBL" id="MG011689">
    <property type="protein sequence ID" value="AVK74988.1"/>
    <property type="molecule type" value="Genomic_DNA"/>
</dbReference>
<keyword evidence="2" id="KW-1133">Transmembrane helix</keyword>
<name>A0A2U7U964_9VIRU</name>